<reference evidence="2" key="1">
    <citation type="submission" date="2020-08" db="EMBL/GenBank/DDBJ databases">
        <title>Spodoptera exigua strain:BAW_Kor-Di-RS1 Genome sequencing and assembly.</title>
        <authorList>
            <person name="Kim J."/>
            <person name="Nam H.Y."/>
            <person name="Kwon M."/>
            <person name="Choi J.H."/>
            <person name="Cho S.R."/>
            <person name="Kim G.-H."/>
        </authorList>
    </citation>
    <scope>NUCLEOTIDE SEQUENCE</scope>
    <source>
        <strain evidence="2">BAW_Kor-Di-RS1</strain>
        <tissue evidence="2">Whole-body</tissue>
    </source>
</reference>
<keyword evidence="3" id="KW-1185">Reference proteome</keyword>
<dbReference type="Proteomes" id="UP000648187">
    <property type="component" value="Unassembled WGS sequence"/>
</dbReference>
<feature type="region of interest" description="Disordered" evidence="1">
    <location>
        <begin position="54"/>
        <end position="85"/>
    </location>
</feature>
<protein>
    <submittedName>
        <fullName evidence="2">Uncharacterized protein</fullName>
    </submittedName>
</protein>
<proteinExistence type="predicted"/>
<accession>A0A835G0J0</accession>
<feature type="compositionally biased region" description="Polar residues" evidence="1">
    <location>
        <begin position="54"/>
        <end position="65"/>
    </location>
</feature>
<name>A0A835G0J0_SPOEX</name>
<organism evidence="2 3">
    <name type="scientific">Spodoptera exigua</name>
    <name type="common">Beet armyworm</name>
    <name type="synonym">Noctua fulgens</name>
    <dbReference type="NCBI Taxonomy" id="7107"/>
    <lineage>
        <taxon>Eukaryota</taxon>
        <taxon>Metazoa</taxon>
        <taxon>Ecdysozoa</taxon>
        <taxon>Arthropoda</taxon>
        <taxon>Hexapoda</taxon>
        <taxon>Insecta</taxon>
        <taxon>Pterygota</taxon>
        <taxon>Neoptera</taxon>
        <taxon>Endopterygota</taxon>
        <taxon>Lepidoptera</taxon>
        <taxon>Glossata</taxon>
        <taxon>Ditrysia</taxon>
        <taxon>Noctuoidea</taxon>
        <taxon>Noctuidae</taxon>
        <taxon>Amphipyrinae</taxon>
        <taxon>Spodoptera</taxon>
    </lineage>
</organism>
<feature type="compositionally biased region" description="Basic residues" evidence="1">
    <location>
        <begin position="66"/>
        <end position="85"/>
    </location>
</feature>
<evidence type="ECO:0000313" key="2">
    <source>
        <dbReference type="EMBL" id="KAF9405106.1"/>
    </source>
</evidence>
<comment type="caution">
    <text evidence="2">The sequence shown here is derived from an EMBL/GenBank/DDBJ whole genome shotgun (WGS) entry which is preliminary data.</text>
</comment>
<sequence length="85" mass="9570">MQDDVPSTSQVTEPSKLEEFKSSLVILSPLPRNNFQPSKGRGAQKAVELTSSPYKNNLEISQQKAKQPKKVPLRLNKPIKQKIKK</sequence>
<evidence type="ECO:0000313" key="3">
    <source>
        <dbReference type="Proteomes" id="UP000648187"/>
    </source>
</evidence>
<dbReference type="AlphaFoldDB" id="A0A835G0J0"/>
<dbReference type="EMBL" id="JACKWZ010000809">
    <property type="protein sequence ID" value="KAF9405106.1"/>
    <property type="molecule type" value="Genomic_DNA"/>
</dbReference>
<gene>
    <name evidence="2" type="ORF">HW555_014011</name>
</gene>
<evidence type="ECO:0000256" key="1">
    <source>
        <dbReference type="SAM" id="MobiDB-lite"/>
    </source>
</evidence>